<dbReference type="Proteomes" id="UP000323300">
    <property type="component" value="Unassembled WGS sequence"/>
</dbReference>
<dbReference type="AlphaFoldDB" id="A0A1I3UU21"/>
<accession>A0A1I3UU21</accession>
<keyword evidence="1" id="KW-0732">Signal</keyword>
<reference evidence="2 3" key="1">
    <citation type="submission" date="2016-10" db="EMBL/GenBank/DDBJ databases">
        <authorList>
            <person name="Varghese N."/>
            <person name="Submissions S."/>
        </authorList>
    </citation>
    <scope>NUCLEOTIDE SEQUENCE [LARGE SCALE GENOMIC DNA]</scope>
    <source>
        <strain evidence="2 3">DSM 21822</strain>
    </source>
</reference>
<evidence type="ECO:0000256" key="1">
    <source>
        <dbReference type="SAM" id="SignalP"/>
    </source>
</evidence>
<evidence type="ECO:0000313" key="2">
    <source>
        <dbReference type="EMBL" id="SFJ86263.1"/>
    </source>
</evidence>
<proteinExistence type="predicted"/>
<dbReference type="EMBL" id="FOSL01000001">
    <property type="protein sequence ID" value="SFJ86263.1"/>
    <property type="molecule type" value="Genomic_DNA"/>
</dbReference>
<evidence type="ECO:0000313" key="3">
    <source>
        <dbReference type="Proteomes" id="UP000323300"/>
    </source>
</evidence>
<name>A0A1I3UU21_9HYPH</name>
<dbReference type="RefSeq" id="WP_149757019.1">
    <property type="nucleotide sequence ID" value="NZ_BSPE01000002.1"/>
</dbReference>
<protein>
    <submittedName>
        <fullName evidence="2">Uncharacterized protein</fullName>
    </submittedName>
</protein>
<sequence>MKKLFIPAAMLAASLTAGLAHADDSPSRVVKSLFEANKPFNRHAEKVVHLNTVTLACDIDNERMREAHKEAFETAKAEIGFDALHDQIYLLGIRSANFLLPAGAHERFCRDALLDWGPNDPSILDKPND</sequence>
<keyword evidence="3" id="KW-1185">Reference proteome</keyword>
<organism evidence="2 3">
    <name type="scientific">Neomesorhizobium albiziae</name>
    <dbReference type="NCBI Taxonomy" id="335020"/>
    <lineage>
        <taxon>Bacteria</taxon>
        <taxon>Pseudomonadati</taxon>
        <taxon>Pseudomonadota</taxon>
        <taxon>Alphaproteobacteria</taxon>
        <taxon>Hyphomicrobiales</taxon>
        <taxon>Phyllobacteriaceae</taxon>
        <taxon>Neomesorhizobium</taxon>
    </lineage>
</organism>
<feature type="signal peptide" evidence="1">
    <location>
        <begin position="1"/>
        <end position="22"/>
    </location>
</feature>
<feature type="chain" id="PRO_5009302221" evidence="1">
    <location>
        <begin position="23"/>
        <end position="129"/>
    </location>
</feature>
<gene>
    <name evidence="2" type="ORF">SAMN04488498_1016</name>
</gene>